<dbReference type="CDD" id="cd01263">
    <property type="entry name" value="PH_anillin"/>
    <property type="match status" value="1"/>
</dbReference>
<dbReference type="Proteomes" id="UP000801492">
    <property type="component" value="Unassembled WGS sequence"/>
</dbReference>
<dbReference type="Pfam" id="PF08174">
    <property type="entry name" value="Anillin"/>
    <property type="match status" value="1"/>
</dbReference>
<evidence type="ECO:0000259" key="1">
    <source>
        <dbReference type="PROSITE" id="PS50003"/>
    </source>
</evidence>
<dbReference type="EMBL" id="VTPC01006152">
    <property type="protein sequence ID" value="KAF2895180.1"/>
    <property type="molecule type" value="Genomic_DNA"/>
</dbReference>
<evidence type="ECO:0000313" key="2">
    <source>
        <dbReference type="EMBL" id="KAF2895180.1"/>
    </source>
</evidence>
<reference evidence="2" key="1">
    <citation type="submission" date="2019-08" db="EMBL/GenBank/DDBJ databases">
        <title>The genome of the North American firefly Photinus pyralis.</title>
        <authorList>
            <consortium name="Photinus pyralis genome working group"/>
            <person name="Fallon T.R."/>
            <person name="Sander Lower S.E."/>
            <person name="Weng J.-K."/>
        </authorList>
    </citation>
    <scope>NUCLEOTIDE SEQUENCE</scope>
    <source>
        <strain evidence="2">TRF0915ILg1</strain>
        <tissue evidence="2">Whole body</tissue>
    </source>
</reference>
<dbReference type="Pfam" id="PF00169">
    <property type="entry name" value="PH"/>
    <property type="match status" value="1"/>
</dbReference>
<dbReference type="InterPro" id="IPR012966">
    <property type="entry name" value="AHD"/>
</dbReference>
<dbReference type="PANTHER" id="PTHR21538">
    <property type="entry name" value="ANILLIN/RHOTEKIN RTKN"/>
    <property type="match status" value="1"/>
</dbReference>
<dbReference type="PROSITE" id="PS50003">
    <property type="entry name" value="PH_DOMAIN"/>
    <property type="match status" value="1"/>
</dbReference>
<accession>A0A8K0D5X2</accession>
<feature type="domain" description="PH" evidence="1">
    <location>
        <begin position="563"/>
        <end position="688"/>
    </location>
</feature>
<dbReference type="GO" id="GO:0031106">
    <property type="term" value="P:septin ring organization"/>
    <property type="evidence" value="ECO:0007669"/>
    <property type="project" value="TreeGrafter"/>
</dbReference>
<dbReference type="InterPro" id="IPR051364">
    <property type="entry name" value="Cytokinesis/Rho-signaling"/>
</dbReference>
<dbReference type="InterPro" id="IPR001849">
    <property type="entry name" value="PH_domain"/>
</dbReference>
<keyword evidence="3" id="KW-1185">Reference proteome</keyword>
<dbReference type="GO" id="GO:0000281">
    <property type="term" value="P:mitotic cytokinesis"/>
    <property type="evidence" value="ECO:0007669"/>
    <property type="project" value="TreeGrafter"/>
</dbReference>
<gene>
    <name evidence="2" type="ORF">ILUMI_10992</name>
</gene>
<name>A0A8K0D5X2_IGNLU</name>
<organism evidence="2 3">
    <name type="scientific">Ignelater luminosus</name>
    <name type="common">Cucubano</name>
    <name type="synonym">Pyrophorus luminosus</name>
    <dbReference type="NCBI Taxonomy" id="2038154"/>
    <lineage>
        <taxon>Eukaryota</taxon>
        <taxon>Metazoa</taxon>
        <taxon>Ecdysozoa</taxon>
        <taxon>Arthropoda</taxon>
        <taxon>Hexapoda</taxon>
        <taxon>Insecta</taxon>
        <taxon>Pterygota</taxon>
        <taxon>Neoptera</taxon>
        <taxon>Endopterygota</taxon>
        <taxon>Coleoptera</taxon>
        <taxon>Polyphaga</taxon>
        <taxon>Elateriformia</taxon>
        <taxon>Elateroidea</taxon>
        <taxon>Elateridae</taxon>
        <taxon>Agrypninae</taxon>
        <taxon>Pyrophorini</taxon>
        <taxon>Ignelater</taxon>
    </lineage>
</organism>
<dbReference type="InterPro" id="IPR011993">
    <property type="entry name" value="PH-like_dom_sf"/>
</dbReference>
<dbReference type="AlphaFoldDB" id="A0A8K0D5X2"/>
<dbReference type="GO" id="GO:0005826">
    <property type="term" value="C:actomyosin contractile ring"/>
    <property type="evidence" value="ECO:0007669"/>
    <property type="project" value="TreeGrafter"/>
</dbReference>
<dbReference type="SMART" id="SM00233">
    <property type="entry name" value="PH"/>
    <property type="match status" value="1"/>
</dbReference>
<comment type="caution">
    <text evidence="2">The sequence shown here is derived from an EMBL/GenBank/DDBJ whole genome shotgun (WGS) entry which is preliminary data.</text>
</comment>
<proteinExistence type="predicted"/>
<dbReference type="OrthoDB" id="5915976at2759"/>
<dbReference type="PANTHER" id="PTHR21538:SF23">
    <property type="entry name" value="ANILLIN"/>
    <property type="match status" value="1"/>
</dbReference>
<dbReference type="InterPro" id="IPR037840">
    <property type="entry name" value="PH_Anillin"/>
</dbReference>
<dbReference type="GO" id="GO:0000915">
    <property type="term" value="P:actomyosin contractile ring assembly"/>
    <property type="evidence" value="ECO:0007669"/>
    <property type="project" value="TreeGrafter"/>
</dbReference>
<protein>
    <recommendedName>
        <fullName evidence="1">PH domain-containing protein</fullName>
    </recommendedName>
</protein>
<dbReference type="Gene3D" id="2.30.29.30">
    <property type="entry name" value="Pleckstrin-homology domain (PH domain)/Phosphotyrosine-binding domain (PTB)"/>
    <property type="match status" value="1"/>
</dbReference>
<evidence type="ECO:0000313" key="3">
    <source>
        <dbReference type="Proteomes" id="UP000801492"/>
    </source>
</evidence>
<sequence length="706" mass="80415">MEESKQNSSDSVLELSVASSDKALILYGQDQRSKNIHENSVNSDNLNSKKLSSKKIKIKILVPKGFLKNIDMNSFRIESSIKALNSVINSNCKSSLKTIAEETRKQILEDRQTVVPIMGKNALLAKHKNWSKDAEIVTKIVMEKFKKTLNRCKQRNLSNEEIVKGGKDEQDYGSNNDLRTNKLLLSKDVDNNLANKADSLEQASTKEEDSEQPYAVCDRQVSASFLETDFLVESQSEIIEEVKMASWEPVKKEEEENQSEYDQEKFLEEALGDEVCKYSATESPYKQNDRKLRQQRNIHTSSPVLHENSKSEDHPTDSKATALMNEAAVQHQIIVQTCKALNICLNSKEFRSSIEYVEAEKILLLAILKRDAIKKELIRIDYEDLEEQELKYLGRVTISNLVFPSELDPNPSNETCRWFLVIAECNTTVLASETVMVNEDGNIRFQKSFVFENLNSDFQITVSIYSLPVSNSTKKMSHESKFHIKEETTKCPTPNKIFQKASGSQRRHYSYERRDPSFVLWGSTTIQIADLNKPAPFKLIPVSSCSTLKGIMIATLSSKVEITGTCSGFLTIGSEASGCASWNRRWCYLEGPRLCYWNYPTEQENCEPIGIIDLSYSVTSSISQVDRELCARPRTLLLETGRLSSAQDKDSLVMVLCNTSYTITRHYLQADNYEEMVDWKKRLNSVVAALRNWNCMMCEIYFYKSK</sequence>
<dbReference type="SUPFAM" id="SSF50729">
    <property type="entry name" value="PH domain-like"/>
    <property type="match status" value="1"/>
</dbReference>